<dbReference type="GO" id="GO:0017075">
    <property type="term" value="F:syntaxin-1 binding"/>
    <property type="evidence" value="ECO:0007669"/>
    <property type="project" value="TreeGrafter"/>
</dbReference>
<proteinExistence type="predicted"/>
<dbReference type="EMBL" id="HG994593">
    <property type="protein sequence ID" value="CAF2850766.1"/>
    <property type="molecule type" value="Genomic_DNA"/>
</dbReference>
<evidence type="ECO:0000256" key="1">
    <source>
        <dbReference type="SAM" id="Coils"/>
    </source>
</evidence>
<feature type="compositionally biased region" description="Pro residues" evidence="2">
    <location>
        <begin position="762"/>
        <end position="777"/>
    </location>
</feature>
<dbReference type="PANTHER" id="PTHR10480">
    <property type="entry name" value="PROTEIN UNC-13 HOMOLOG"/>
    <property type="match status" value="1"/>
</dbReference>
<keyword evidence="1" id="KW-0175">Coiled coil</keyword>
<name>A0A7R8H4S0_LEPSM</name>
<feature type="region of interest" description="Disordered" evidence="2">
    <location>
        <begin position="1254"/>
        <end position="1380"/>
    </location>
</feature>
<dbReference type="GO" id="GO:0019992">
    <property type="term" value="F:diacylglycerol binding"/>
    <property type="evidence" value="ECO:0007669"/>
    <property type="project" value="InterPro"/>
</dbReference>
<dbReference type="GO" id="GO:0016081">
    <property type="term" value="P:synaptic vesicle docking"/>
    <property type="evidence" value="ECO:0007669"/>
    <property type="project" value="TreeGrafter"/>
</dbReference>
<feature type="region of interest" description="Disordered" evidence="2">
    <location>
        <begin position="746"/>
        <end position="782"/>
    </location>
</feature>
<dbReference type="GO" id="GO:0099525">
    <property type="term" value="P:presynaptic dense core vesicle exocytosis"/>
    <property type="evidence" value="ECO:0007669"/>
    <property type="project" value="TreeGrafter"/>
</dbReference>
<dbReference type="SUPFAM" id="SSF49562">
    <property type="entry name" value="C2 domain (Calcium/lipid-binding domain, CaLB)"/>
    <property type="match status" value="1"/>
</dbReference>
<evidence type="ECO:0000256" key="2">
    <source>
        <dbReference type="SAM" id="MobiDB-lite"/>
    </source>
</evidence>
<feature type="compositionally biased region" description="Basic residues" evidence="2">
    <location>
        <begin position="1303"/>
        <end position="1313"/>
    </location>
</feature>
<sequence>MSLLNVTVRRANLVRPQTTNSNTYVTLKLQHVKSTTLTVTGPQPSWEQDFLFEIDNYDSGLLLEVWDKGMLWDKAIGYCWTPLSTFQFSRMESNESWWSLDSEVVMENGQILCTGIQRVIVSWLTVNLNVLVPAFLKTVITQESADMTTHNIRNNNLFFRKNKDSFRYSQLAQSDKRNIPKNNLSHLVKGGEDTKDGIIDSSRQSTEFNYINGYGKENWGVPCTSYGYDYEGWYQDEYGEWHVDPYYYHHPEGYYTQEPEEEEPTSPFLRSKDVRTIQIRIEEVSKFKVVRNSIGFMKTLENSMSGGKEIVDLNHKNVINSSVPVDSEYIPYGEEGTEYYEEGWYQDEYGDCSLSRPNNYDEGWYQDEESGEWYNQFDWHQDESGEWYYEDRSQDYDGYYQDSNGDWKKIEEEQIPNGTAIKAFDSALPLEDKVDGDASGGGTSSSIFKGLSSIGAETKPEDPPVVTEETSTKKLPPRPADYDYYWYQDDEGNWWNEYNDLGYEFDPNEYEKDPALAQENKDKPSEPVPSKTEEKDEKLSSTNKNDNIPEEKENLVTDQPISTKKLPPRPSDYDYYWYKDDDGNWRNEYDDNGYEFDPNEYEETPPPPILGEKTNEEEEFYTEEEIAQGEKELLEKENEDELLCRKVCDNEPLDVVYEEPEAEESINKQQKRVSFDNKSRVDSVRHQWQWAFTKVVQMNRALEYMRITGEVSTLGNEDYGYWDENGVWIEYQGYYDEDGYWIDTTEEVEEKPSSSNSSTTPKEPPPPPPVSVPPPPQKENDIKIPNEAKTAANEAKAAAAEAKAAADEAAKVAAEASKNIMKGISSFGGGLLSGSSDNKKGGEKKLFGWFWLWIFLVKFSKIIGWFRRVLGSKKFHPRKETPSASSPPLKPPTASSEKPKESKGPEPKGKPAEEVIIKTGEKSEEKRHAFAASDELEVDEEDDQLFKPFTHWMTPKREMAMVFWNDNQGKRASKEINWLTRQGFSPEQIDEVLAEEEYMEAARKEGGYFDENGDWIDLIPENPSPHPDKDLLAPSQGLDGESAAPTSTLQGLSTISEEGTKRVRKEMRGQPPASLGSAPPGDNKPKFVKHINKTRTMSGKQKWEWAFEKIIQLVEEGLFNLQLDNYYIQVFFTKPASVPNVLPRPLPIPPPLHTQQPNTSNDPFLEEQVELLAEKMEGLEGELRYAWRALDVLSQEYVKMWQRLEKMEGLLSEQQTDELSRPGSPPLLIPDENFYKALNQVHGEANSDMRLALSQDGSNDEEIESLNGVRPTYLPTESPKASKTGTFADFYNGESNSQDLIKKLSKKQSKKKKAETTDDDDYSEEMDGKSVTTSSRSTQSGQTHKSDEGIIDHPEEVCTSPGVYDNITPPPHPRPPKEIE</sequence>
<protein>
    <submittedName>
        <fullName evidence="3">(salmon louse) hypothetical protein</fullName>
    </submittedName>
</protein>
<keyword evidence="4" id="KW-1185">Reference proteome</keyword>
<dbReference type="Pfam" id="PF00168">
    <property type="entry name" value="C2"/>
    <property type="match status" value="1"/>
</dbReference>
<dbReference type="InterPro" id="IPR035892">
    <property type="entry name" value="C2_domain_sf"/>
</dbReference>
<dbReference type="GO" id="GO:0016082">
    <property type="term" value="P:synaptic vesicle priming"/>
    <property type="evidence" value="ECO:0007669"/>
    <property type="project" value="TreeGrafter"/>
</dbReference>
<dbReference type="PANTHER" id="PTHR10480:SF12">
    <property type="entry name" value="UNC-13, ISOFORM E"/>
    <property type="match status" value="1"/>
</dbReference>
<dbReference type="GO" id="GO:0005516">
    <property type="term" value="F:calmodulin binding"/>
    <property type="evidence" value="ECO:0007669"/>
    <property type="project" value="TreeGrafter"/>
</dbReference>
<dbReference type="GO" id="GO:0035249">
    <property type="term" value="P:synaptic transmission, glutamatergic"/>
    <property type="evidence" value="ECO:0007669"/>
    <property type="project" value="TreeGrafter"/>
</dbReference>
<evidence type="ECO:0000313" key="3">
    <source>
        <dbReference type="EMBL" id="CAF2850766.1"/>
    </source>
</evidence>
<dbReference type="GO" id="GO:0061789">
    <property type="term" value="P:dense core granule priming"/>
    <property type="evidence" value="ECO:0007669"/>
    <property type="project" value="TreeGrafter"/>
</dbReference>
<feature type="compositionally biased region" description="Basic and acidic residues" evidence="2">
    <location>
        <begin position="897"/>
        <end position="928"/>
    </location>
</feature>
<dbReference type="InterPro" id="IPR038145">
    <property type="entry name" value="EAGR_sf"/>
</dbReference>
<dbReference type="GO" id="GO:0031594">
    <property type="term" value="C:neuromuscular junction"/>
    <property type="evidence" value="ECO:0007669"/>
    <property type="project" value="TreeGrafter"/>
</dbReference>
<dbReference type="GO" id="GO:0098831">
    <property type="term" value="C:presynaptic active zone cytoplasmic component"/>
    <property type="evidence" value="ECO:0007669"/>
    <property type="project" value="TreeGrafter"/>
</dbReference>
<feature type="region of interest" description="Disordered" evidence="2">
    <location>
        <begin position="453"/>
        <end position="481"/>
    </location>
</feature>
<feature type="compositionally biased region" description="Acidic residues" evidence="2">
    <location>
        <begin position="590"/>
        <end position="603"/>
    </location>
</feature>
<feature type="compositionally biased region" description="Basic and acidic residues" evidence="2">
    <location>
        <begin position="509"/>
        <end position="539"/>
    </location>
</feature>
<dbReference type="InterPro" id="IPR027080">
    <property type="entry name" value="Unc-13"/>
</dbReference>
<dbReference type="GO" id="GO:0042734">
    <property type="term" value="C:presynaptic membrane"/>
    <property type="evidence" value="ECO:0007669"/>
    <property type="project" value="TreeGrafter"/>
</dbReference>
<dbReference type="InterPro" id="IPR000008">
    <property type="entry name" value="C2_dom"/>
</dbReference>
<feature type="compositionally biased region" description="Basic and acidic residues" evidence="2">
    <location>
        <begin position="1344"/>
        <end position="1356"/>
    </location>
</feature>
<feature type="coiled-coil region" evidence="1">
    <location>
        <begin position="788"/>
        <end position="819"/>
    </location>
</feature>
<feature type="compositionally biased region" description="Polar residues" evidence="2">
    <location>
        <begin position="1044"/>
        <end position="1057"/>
    </location>
</feature>
<reference evidence="3" key="1">
    <citation type="submission" date="2021-02" db="EMBL/GenBank/DDBJ databases">
        <authorList>
            <person name="Bekaert M."/>
        </authorList>
    </citation>
    <scope>NUCLEOTIDE SEQUENCE</scope>
    <source>
        <strain evidence="3">IoA-00</strain>
    </source>
</reference>
<dbReference type="GO" id="GO:0030672">
    <property type="term" value="C:synaptic vesicle membrane"/>
    <property type="evidence" value="ECO:0007669"/>
    <property type="project" value="TreeGrafter"/>
</dbReference>
<feature type="region of interest" description="Disordered" evidence="2">
    <location>
        <begin position="497"/>
        <end position="575"/>
    </location>
</feature>
<dbReference type="Proteomes" id="UP000675881">
    <property type="component" value="Chromosome 14"/>
</dbReference>
<accession>A0A7R8H4S0</accession>
<feature type="region of interest" description="Disordered" evidence="2">
    <location>
        <begin position="588"/>
        <end position="612"/>
    </location>
</feature>
<feature type="region of interest" description="Disordered" evidence="2">
    <location>
        <begin position="876"/>
        <end position="934"/>
    </location>
</feature>
<gene>
    <name evidence="3" type="ORF">LSAA_4808</name>
</gene>
<evidence type="ECO:0000313" key="4">
    <source>
        <dbReference type="Proteomes" id="UP000675881"/>
    </source>
</evidence>
<feature type="compositionally biased region" description="Low complexity" evidence="2">
    <location>
        <begin position="1330"/>
        <end position="1343"/>
    </location>
</feature>
<dbReference type="SMART" id="SM00239">
    <property type="entry name" value="C2"/>
    <property type="match status" value="1"/>
</dbReference>
<feature type="region of interest" description="Disordered" evidence="2">
    <location>
        <begin position="1020"/>
        <end position="1086"/>
    </location>
</feature>
<dbReference type="OrthoDB" id="10053234at2759"/>
<organism evidence="3 4">
    <name type="scientific">Lepeophtheirus salmonis</name>
    <name type="common">Salmon louse</name>
    <name type="synonym">Caligus salmonis</name>
    <dbReference type="NCBI Taxonomy" id="72036"/>
    <lineage>
        <taxon>Eukaryota</taxon>
        <taxon>Metazoa</taxon>
        <taxon>Ecdysozoa</taxon>
        <taxon>Arthropoda</taxon>
        <taxon>Crustacea</taxon>
        <taxon>Multicrustacea</taxon>
        <taxon>Hexanauplia</taxon>
        <taxon>Copepoda</taxon>
        <taxon>Siphonostomatoida</taxon>
        <taxon>Caligidae</taxon>
        <taxon>Lepeophtheirus</taxon>
    </lineage>
</organism>
<dbReference type="Gene3D" id="3.30.70.3600">
    <property type="match status" value="1"/>
</dbReference>
<dbReference type="PROSITE" id="PS50004">
    <property type="entry name" value="C2"/>
    <property type="match status" value="1"/>
</dbReference>
<dbReference type="Gene3D" id="2.60.40.150">
    <property type="entry name" value="C2 domain"/>
    <property type="match status" value="1"/>
</dbReference>
<dbReference type="GO" id="GO:0043195">
    <property type="term" value="C:terminal bouton"/>
    <property type="evidence" value="ECO:0007669"/>
    <property type="project" value="TreeGrafter"/>
</dbReference>